<proteinExistence type="predicted"/>
<evidence type="ECO:0000256" key="1">
    <source>
        <dbReference type="SAM" id="MobiDB-lite"/>
    </source>
</evidence>
<evidence type="ECO:0000313" key="3">
    <source>
        <dbReference type="Proteomes" id="UP001168972"/>
    </source>
</evidence>
<reference evidence="2" key="2">
    <citation type="submission" date="2023-03" db="EMBL/GenBank/DDBJ databases">
        <authorList>
            <person name="Inwood S.N."/>
            <person name="Skelly J.G."/>
            <person name="Guhlin J."/>
            <person name="Harrop T.W.R."/>
            <person name="Goldson S.G."/>
            <person name="Dearden P.K."/>
        </authorList>
    </citation>
    <scope>NUCLEOTIDE SEQUENCE</scope>
    <source>
        <strain evidence="2">Lincoln</strain>
        <tissue evidence="2">Whole body</tissue>
    </source>
</reference>
<organism evidence="2 3">
    <name type="scientific">Microctonus hyperodae</name>
    <name type="common">Parasitoid wasp</name>
    <dbReference type="NCBI Taxonomy" id="165561"/>
    <lineage>
        <taxon>Eukaryota</taxon>
        <taxon>Metazoa</taxon>
        <taxon>Ecdysozoa</taxon>
        <taxon>Arthropoda</taxon>
        <taxon>Hexapoda</taxon>
        <taxon>Insecta</taxon>
        <taxon>Pterygota</taxon>
        <taxon>Neoptera</taxon>
        <taxon>Endopterygota</taxon>
        <taxon>Hymenoptera</taxon>
        <taxon>Apocrita</taxon>
        <taxon>Ichneumonoidea</taxon>
        <taxon>Braconidae</taxon>
        <taxon>Euphorinae</taxon>
        <taxon>Microctonus</taxon>
    </lineage>
</organism>
<comment type="caution">
    <text evidence="2">The sequence shown here is derived from an EMBL/GenBank/DDBJ whole genome shotgun (WGS) entry which is preliminary data.</text>
</comment>
<reference evidence="2" key="1">
    <citation type="journal article" date="2023" name="bioRxiv">
        <title>Scaffold-level genome assemblies of two parasitoid biocontrol wasps reveal the parthenogenesis mechanism and an associated novel virus.</title>
        <authorList>
            <person name="Inwood S."/>
            <person name="Skelly J."/>
            <person name="Guhlin J."/>
            <person name="Harrop T."/>
            <person name="Goldson S."/>
            <person name="Dearden P."/>
        </authorList>
    </citation>
    <scope>NUCLEOTIDE SEQUENCE</scope>
    <source>
        <strain evidence="2">Lincoln</strain>
        <tissue evidence="2">Whole body</tissue>
    </source>
</reference>
<protein>
    <submittedName>
        <fullName evidence="2">Uncharacterized protein</fullName>
    </submittedName>
</protein>
<name>A0AA39C2G4_MICHY</name>
<evidence type="ECO:0000313" key="2">
    <source>
        <dbReference type="EMBL" id="KAK0156787.1"/>
    </source>
</evidence>
<feature type="compositionally biased region" description="Low complexity" evidence="1">
    <location>
        <begin position="44"/>
        <end position="53"/>
    </location>
</feature>
<dbReference type="EMBL" id="JAQQBR010003144">
    <property type="protein sequence ID" value="KAK0156787.1"/>
    <property type="molecule type" value="Genomic_DNA"/>
</dbReference>
<sequence length="53" mass="6214">MEGAIARNSNTIRYTESDNIQHESRHRSPTPKTVSFEDYDRRSPSPYRSSRND</sequence>
<feature type="non-terminal residue" evidence="2">
    <location>
        <position position="53"/>
    </location>
</feature>
<accession>A0AA39C2G4</accession>
<dbReference type="AlphaFoldDB" id="A0AA39C2G4"/>
<feature type="region of interest" description="Disordered" evidence="1">
    <location>
        <begin position="1"/>
        <end position="53"/>
    </location>
</feature>
<keyword evidence="3" id="KW-1185">Reference proteome</keyword>
<gene>
    <name evidence="2" type="ORF">PV327_011624</name>
</gene>
<dbReference type="Proteomes" id="UP001168972">
    <property type="component" value="Unassembled WGS sequence"/>
</dbReference>